<organism evidence="1 2">
    <name type="scientific">Roridomyces roridus</name>
    <dbReference type="NCBI Taxonomy" id="1738132"/>
    <lineage>
        <taxon>Eukaryota</taxon>
        <taxon>Fungi</taxon>
        <taxon>Dikarya</taxon>
        <taxon>Basidiomycota</taxon>
        <taxon>Agaricomycotina</taxon>
        <taxon>Agaricomycetes</taxon>
        <taxon>Agaricomycetidae</taxon>
        <taxon>Agaricales</taxon>
        <taxon>Marasmiineae</taxon>
        <taxon>Mycenaceae</taxon>
        <taxon>Roridomyces</taxon>
    </lineage>
</organism>
<proteinExistence type="predicted"/>
<dbReference type="EMBL" id="JARKIF010000003">
    <property type="protein sequence ID" value="KAJ7643648.1"/>
    <property type="molecule type" value="Genomic_DNA"/>
</dbReference>
<keyword evidence="2" id="KW-1185">Reference proteome</keyword>
<comment type="caution">
    <text evidence="1">The sequence shown here is derived from an EMBL/GenBank/DDBJ whole genome shotgun (WGS) entry which is preliminary data.</text>
</comment>
<dbReference type="Proteomes" id="UP001221142">
    <property type="component" value="Unassembled WGS sequence"/>
</dbReference>
<evidence type="ECO:0000313" key="2">
    <source>
        <dbReference type="Proteomes" id="UP001221142"/>
    </source>
</evidence>
<evidence type="ECO:0000313" key="1">
    <source>
        <dbReference type="EMBL" id="KAJ7643648.1"/>
    </source>
</evidence>
<reference evidence="1" key="1">
    <citation type="submission" date="2023-03" db="EMBL/GenBank/DDBJ databases">
        <title>Massive genome expansion in bonnet fungi (Mycena s.s.) driven by repeated elements and novel gene families across ecological guilds.</title>
        <authorList>
            <consortium name="Lawrence Berkeley National Laboratory"/>
            <person name="Harder C.B."/>
            <person name="Miyauchi S."/>
            <person name="Viragh M."/>
            <person name="Kuo A."/>
            <person name="Thoen E."/>
            <person name="Andreopoulos B."/>
            <person name="Lu D."/>
            <person name="Skrede I."/>
            <person name="Drula E."/>
            <person name="Henrissat B."/>
            <person name="Morin E."/>
            <person name="Kohler A."/>
            <person name="Barry K."/>
            <person name="LaButti K."/>
            <person name="Morin E."/>
            <person name="Salamov A."/>
            <person name="Lipzen A."/>
            <person name="Mereny Z."/>
            <person name="Hegedus B."/>
            <person name="Baldrian P."/>
            <person name="Stursova M."/>
            <person name="Weitz H."/>
            <person name="Taylor A."/>
            <person name="Grigoriev I.V."/>
            <person name="Nagy L.G."/>
            <person name="Martin F."/>
            <person name="Kauserud H."/>
        </authorList>
    </citation>
    <scope>NUCLEOTIDE SEQUENCE</scope>
    <source>
        <strain evidence="1">9284</strain>
    </source>
</reference>
<name>A0AAD7CA46_9AGAR</name>
<gene>
    <name evidence="1" type="ORF">FB45DRAFT_861268</name>
</gene>
<accession>A0AAD7CA46</accession>
<sequence length="376" mass="42406">MDVRAAAWRWRCQRGYCCCGIDQFEALGLPPANVVNVLHRPNYDGANVAQATGVASSRIGSGTSIECCEYSRHFTREYEYSYSRVGGGCATRASASIGFQKPWYSRVFAWLPHYMFIRRNNNEAPQPTDQWASDLDLIAVDEFEKQLAEGWTQNKKWKAPAAAEASGSVRVIVIDDDNFYQIACGPKQARTSLKKAKQARKLTSLQVYVQNPQGWPFEFPGHKKFVTSLTRTWELRYKATSRNKGQRLKQGHDDGRCYDLSIVNGPSPRSLGNGDSFLTDLVQSEKKVEDCRPDRQHWKEKHTKLNRTTVYSTDDERDVYDRTGRSKPAGLHQGGLLIMPGIHEFSRLNSPRQVFQVVSTESLPATSTLFVQVPAG</sequence>
<dbReference type="AlphaFoldDB" id="A0AAD7CA46"/>
<protein>
    <submittedName>
        <fullName evidence="1">Uncharacterized protein</fullName>
    </submittedName>
</protein>